<feature type="transmembrane region" description="Helical" evidence="3">
    <location>
        <begin position="312"/>
        <end position="332"/>
    </location>
</feature>
<dbReference type="PANTHER" id="PTHR11360">
    <property type="entry name" value="MONOCARBOXYLATE TRANSPORTER"/>
    <property type="match status" value="1"/>
</dbReference>
<evidence type="ECO:0000256" key="1">
    <source>
        <dbReference type="ARBA" id="ARBA00004141"/>
    </source>
</evidence>
<dbReference type="PANTHER" id="PTHR11360:SF287">
    <property type="entry name" value="MFS MONOCARBOXYLATE TRANSPORTER"/>
    <property type="match status" value="1"/>
</dbReference>
<feature type="transmembrane region" description="Helical" evidence="3">
    <location>
        <begin position="411"/>
        <end position="436"/>
    </location>
</feature>
<dbReference type="InterPro" id="IPR020846">
    <property type="entry name" value="MFS_dom"/>
</dbReference>
<feature type="domain" description="Major facilitator superfamily (MFS) profile" evidence="4">
    <location>
        <begin position="248"/>
        <end position="442"/>
    </location>
</feature>
<comment type="similarity">
    <text evidence="2">Belongs to the major facilitator superfamily. Monocarboxylate porter (TC 2.A.1.13) family.</text>
</comment>
<feature type="transmembrane region" description="Helical" evidence="3">
    <location>
        <begin position="205"/>
        <end position="223"/>
    </location>
</feature>
<feature type="transmembrane region" description="Helical" evidence="3">
    <location>
        <begin position="84"/>
        <end position="108"/>
    </location>
</feature>
<dbReference type="OrthoDB" id="2213137at2759"/>
<keyword evidence="3" id="KW-0472">Membrane</keyword>
<sequence>MDTSTALRKISSLDGKTRLCSCSDNEDITINQHVLPPTDGGFHAWMFLAACTMIEALVWGFAFAFGVFQSYYRASDKFEDSNMVAVIGTCATGIAYLSCPLAIVTMILLPRMAKWFSTIGLTIMCFSLAMGSFASNVTHLILSQGVGFGIGGCIAYSPSILFMSQWFIKRRGLAFGIVWAGSGLSGIIFPLGLGKLLSQFGFETTLRISSVLLFVLAAPFLYFHKPRLPISNTIAYRRLNFRFIYNKVFVIYQIGNIMEALGFFLPGIYLPTYARLIGAPDYLCSLTVTILNLASVFGSVSMGFLCDRYHVLTCIAISTIGTVASVLLIWGFSITIPALLVFSVAYGLFAGSFSATWSGFTHEVQQVDSAADATVIFSIIAFGRGIGNVVSGPLSEVLLKADSWQGRAVGAYGSGFGLLIVCTGSSAMLGGLCLLARCFKFL</sequence>
<feature type="transmembrane region" description="Helical" evidence="3">
    <location>
        <begin position="370"/>
        <end position="391"/>
    </location>
</feature>
<feature type="transmembrane region" description="Helical" evidence="3">
    <location>
        <begin position="140"/>
        <end position="161"/>
    </location>
</feature>
<keyword evidence="6" id="KW-1185">Reference proteome</keyword>
<dbReference type="GO" id="GO:0022857">
    <property type="term" value="F:transmembrane transporter activity"/>
    <property type="evidence" value="ECO:0007669"/>
    <property type="project" value="InterPro"/>
</dbReference>
<evidence type="ECO:0000259" key="4">
    <source>
        <dbReference type="PROSITE" id="PS50850"/>
    </source>
</evidence>
<organism evidence="5 6">
    <name type="scientific">Penicillium alfredii</name>
    <dbReference type="NCBI Taxonomy" id="1506179"/>
    <lineage>
        <taxon>Eukaryota</taxon>
        <taxon>Fungi</taxon>
        <taxon>Dikarya</taxon>
        <taxon>Ascomycota</taxon>
        <taxon>Pezizomycotina</taxon>
        <taxon>Eurotiomycetes</taxon>
        <taxon>Eurotiomycetidae</taxon>
        <taxon>Eurotiales</taxon>
        <taxon>Aspergillaceae</taxon>
        <taxon>Penicillium</taxon>
    </lineage>
</organism>
<dbReference type="GeneID" id="81390724"/>
<evidence type="ECO:0000256" key="2">
    <source>
        <dbReference type="ARBA" id="ARBA00006727"/>
    </source>
</evidence>
<evidence type="ECO:0000313" key="5">
    <source>
        <dbReference type="EMBL" id="KAJ5115214.1"/>
    </source>
</evidence>
<comment type="caution">
    <text evidence="5">The sequence shown here is derived from an EMBL/GenBank/DDBJ whole genome shotgun (WGS) entry which is preliminary data.</text>
</comment>
<dbReference type="AlphaFoldDB" id="A0A9W9KQ80"/>
<dbReference type="InterPro" id="IPR050327">
    <property type="entry name" value="Proton-linked_MCT"/>
</dbReference>
<dbReference type="SUPFAM" id="SSF103473">
    <property type="entry name" value="MFS general substrate transporter"/>
    <property type="match status" value="1"/>
</dbReference>
<gene>
    <name evidence="5" type="ORF">NUU61_000973</name>
</gene>
<feature type="transmembrane region" description="Helical" evidence="3">
    <location>
        <begin position="45"/>
        <end position="72"/>
    </location>
</feature>
<feature type="transmembrane region" description="Helical" evidence="3">
    <location>
        <begin position="115"/>
        <end position="134"/>
    </location>
</feature>
<feature type="transmembrane region" description="Helical" evidence="3">
    <location>
        <begin position="338"/>
        <end position="358"/>
    </location>
</feature>
<dbReference type="Pfam" id="PF07690">
    <property type="entry name" value="MFS_1"/>
    <property type="match status" value="1"/>
</dbReference>
<comment type="subcellular location">
    <subcellularLocation>
        <location evidence="1">Membrane</location>
        <topology evidence="1">Multi-pass membrane protein</topology>
    </subcellularLocation>
</comment>
<protein>
    <recommendedName>
        <fullName evidence="4">Major facilitator superfamily (MFS) profile domain-containing protein</fullName>
    </recommendedName>
</protein>
<feature type="transmembrane region" description="Helical" evidence="3">
    <location>
        <begin position="173"/>
        <end position="193"/>
    </location>
</feature>
<dbReference type="InterPro" id="IPR036259">
    <property type="entry name" value="MFS_trans_sf"/>
</dbReference>
<accession>A0A9W9KQ80</accession>
<dbReference type="Gene3D" id="1.20.1250.20">
    <property type="entry name" value="MFS general substrate transporter like domains"/>
    <property type="match status" value="2"/>
</dbReference>
<name>A0A9W9KQ80_9EURO</name>
<keyword evidence="3" id="KW-0812">Transmembrane</keyword>
<reference evidence="5" key="1">
    <citation type="submission" date="2022-11" db="EMBL/GenBank/DDBJ databases">
        <authorList>
            <person name="Petersen C."/>
        </authorList>
    </citation>
    <scope>NUCLEOTIDE SEQUENCE</scope>
    <source>
        <strain evidence="5">IBT 34128</strain>
    </source>
</reference>
<dbReference type="GO" id="GO:0016020">
    <property type="term" value="C:membrane"/>
    <property type="evidence" value="ECO:0007669"/>
    <property type="project" value="UniProtKB-SubCell"/>
</dbReference>
<keyword evidence="3" id="KW-1133">Transmembrane helix</keyword>
<dbReference type="RefSeq" id="XP_056516406.1">
    <property type="nucleotide sequence ID" value="XM_056651556.1"/>
</dbReference>
<reference evidence="5" key="2">
    <citation type="journal article" date="2023" name="IMA Fungus">
        <title>Comparative genomic study of the Penicillium genus elucidates a diverse pangenome and 15 lateral gene transfer events.</title>
        <authorList>
            <person name="Petersen C."/>
            <person name="Sorensen T."/>
            <person name="Nielsen M.R."/>
            <person name="Sondergaard T.E."/>
            <person name="Sorensen J.L."/>
            <person name="Fitzpatrick D.A."/>
            <person name="Frisvad J.C."/>
            <person name="Nielsen K.L."/>
        </authorList>
    </citation>
    <scope>NUCLEOTIDE SEQUENCE</scope>
    <source>
        <strain evidence="5">IBT 34128</strain>
    </source>
</reference>
<dbReference type="Proteomes" id="UP001141434">
    <property type="component" value="Unassembled WGS sequence"/>
</dbReference>
<feature type="transmembrane region" description="Helical" evidence="3">
    <location>
        <begin position="244"/>
        <end position="265"/>
    </location>
</feature>
<proteinExistence type="inferred from homology"/>
<evidence type="ECO:0000313" key="6">
    <source>
        <dbReference type="Proteomes" id="UP001141434"/>
    </source>
</evidence>
<dbReference type="InterPro" id="IPR011701">
    <property type="entry name" value="MFS"/>
</dbReference>
<evidence type="ECO:0000256" key="3">
    <source>
        <dbReference type="SAM" id="Phobius"/>
    </source>
</evidence>
<dbReference type="PROSITE" id="PS50850">
    <property type="entry name" value="MFS"/>
    <property type="match status" value="1"/>
</dbReference>
<dbReference type="EMBL" id="JAPMSZ010000001">
    <property type="protein sequence ID" value="KAJ5115214.1"/>
    <property type="molecule type" value="Genomic_DNA"/>
</dbReference>
<feature type="transmembrane region" description="Helical" evidence="3">
    <location>
        <begin position="285"/>
        <end position="305"/>
    </location>
</feature>